<evidence type="ECO:0008006" key="3">
    <source>
        <dbReference type="Google" id="ProtNLM"/>
    </source>
</evidence>
<sequence length="138" mass="14770">MELLVTIAIIAILAAIGTPIYTNNIRVAKNAEAQNTLKTIFLMQKNYFAENYCYYITPGSGDQSTSVNQYLLGSTTPASGPIVVGASNDFFFYISPGTVGSSGSCTGVNSNDYVAYAQSRSDSSLTYSINQQNVKTGF</sequence>
<comment type="caution">
    <text evidence="1">The sequence shown here is derived from an EMBL/GenBank/DDBJ whole genome shotgun (WGS) entry which is preliminary data.</text>
</comment>
<evidence type="ECO:0000313" key="2">
    <source>
        <dbReference type="Proteomes" id="UP000196880"/>
    </source>
</evidence>
<name>A0A210RY41_9BURK</name>
<gene>
    <name evidence="1" type="ORF">B6A14_09070</name>
</gene>
<dbReference type="SUPFAM" id="SSF54523">
    <property type="entry name" value="Pili subunits"/>
    <property type="match status" value="1"/>
</dbReference>
<keyword evidence="2" id="KW-1185">Reference proteome</keyword>
<organism evidence="1 2">
    <name type="scientific">Polynucleobacter hirudinilacicola</name>
    <dbReference type="NCBI Taxonomy" id="1743166"/>
    <lineage>
        <taxon>Bacteria</taxon>
        <taxon>Pseudomonadati</taxon>
        <taxon>Pseudomonadota</taxon>
        <taxon>Betaproteobacteria</taxon>
        <taxon>Burkholderiales</taxon>
        <taxon>Burkholderiaceae</taxon>
        <taxon>Polynucleobacter</taxon>
    </lineage>
</organism>
<dbReference type="EMBL" id="NAIA01000003">
    <property type="protein sequence ID" value="OWF65898.1"/>
    <property type="molecule type" value="Genomic_DNA"/>
</dbReference>
<dbReference type="AlphaFoldDB" id="A0A210RY41"/>
<reference evidence="1 2" key="1">
    <citation type="submission" date="2017-03" db="EMBL/GenBank/DDBJ databases">
        <title>New species Polynucleobacter sp. MWH-EgelM1-30-B4.</title>
        <authorList>
            <person name="Hahn M.W."/>
        </authorList>
    </citation>
    <scope>NUCLEOTIDE SEQUENCE [LARGE SCALE GENOMIC DNA]</scope>
    <source>
        <strain evidence="1 2">MWH-EgelM1-30-B4</strain>
    </source>
</reference>
<protein>
    <recommendedName>
        <fullName evidence="3">Prepilin-type N-terminal cleavage/methylation domain-containing protein</fullName>
    </recommendedName>
</protein>
<accession>A0A210RY41</accession>
<dbReference type="InterPro" id="IPR045584">
    <property type="entry name" value="Pilin-like"/>
</dbReference>
<dbReference type="Proteomes" id="UP000196880">
    <property type="component" value="Unassembled WGS sequence"/>
</dbReference>
<evidence type="ECO:0000313" key="1">
    <source>
        <dbReference type="EMBL" id="OWF65898.1"/>
    </source>
</evidence>
<proteinExistence type="predicted"/>
<dbReference type="Gene3D" id="3.30.700.10">
    <property type="entry name" value="Glycoprotein, Type 4 Pilin"/>
    <property type="match status" value="1"/>
</dbReference>